<sequence length="167" mass="19126">MQNLTKKEKDFIIFLVTTISGEGGRMDLVSLKYVYLRKYNNDFELELLFESLMSDETYFRWLGQAYIEITAEGQRIAENGGFEDKTVRSYPLVDYDLFPIREDCRISKKKICKDKIVTACKVIGGVIDEVPLGTINAYMQLNNYTLATLADGSVAWAIWRKPLDPEG</sequence>
<comment type="caution">
    <text evidence="1">The sequence shown here is derived from an EMBL/GenBank/DDBJ whole genome shotgun (WGS) entry which is preliminary data.</text>
</comment>
<name>A0AC61QQW2_9BACT</name>
<proteinExistence type="predicted"/>
<accession>A0AC61QQW2</accession>
<organism evidence="1 2">
    <name type="scientific">Palleniella muris</name>
    <dbReference type="NCBI Taxonomy" id="3038145"/>
    <lineage>
        <taxon>Bacteria</taxon>
        <taxon>Pseudomonadati</taxon>
        <taxon>Bacteroidota</taxon>
        <taxon>Bacteroidia</taxon>
        <taxon>Bacteroidales</taxon>
        <taxon>Prevotellaceae</taxon>
        <taxon>Palleniella</taxon>
    </lineage>
</organism>
<evidence type="ECO:0000313" key="1">
    <source>
        <dbReference type="EMBL" id="TGX82615.1"/>
    </source>
</evidence>
<evidence type="ECO:0000313" key="2">
    <source>
        <dbReference type="Proteomes" id="UP000308886"/>
    </source>
</evidence>
<keyword evidence="2" id="KW-1185">Reference proteome</keyword>
<dbReference type="Proteomes" id="UP000308886">
    <property type="component" value="Unassembled WGS sequence"/>
</dbReference>
<protein>
    <submittedName>
        <fullName evidence="1">Uncharacterized protein</fullName>
    </submittedName>
</protein>
<gene>
    <name evidence="1" type="ORF">E5358_06090</name>
</gene>
<dbReference type="EMBL" id="SRZC01000008">
    <property type="protein sequence ID" value="TGX82615.1"/>
    <property type="molecule type" value="Genomic_DNA"/>
</dbReference>
<reference evidence="1" key="1">
    <citation type="submission" date="2019-04" db="EMBL/GenBank/DDBJ databases">
        <title>Microbes associate with the intestines of laboratory mice.</title>
        <authorList>
            <person name="Navarre W."/>
            <person name="Wong E."/>
            <person name="Huang K."/>
            <person name="Tropini C."/>
            <person name="Ng K."/>
            <person name="Yu B."/>
        </authorList>
    </citation>
    <scope>NUCLEOTIDE SEQUENCE</scope>
    <source>
        <strain evidence="1">NM73_A23</strain>
    </source>
</reference>